<evidence type="ECO:0000256" key="2">
    <source>
        <dbReference type="ARBA" id="ARBA00005179"/>
    </source>
</evidence>
<keyword evidence="5 8" id="KW-0812">Transmembrane</keyword>
<feature type="domain" description="Wax synthase" evidence="9">
    <location>
        <begin position="231"/>
        <end position="316"/>
    </location>
</feature>
<evidence type="ECO:0000256" key="4">
    <source>
        <dbReference type="ARBA" id="ARBA00022679"/>
    </source>
</evidence>
<reference evidence="10 11" key="1">
    <citation type="submission" date="2015-10" db="EMBL/GenBank/DDBJ databases">
        <title>Full genome of DAOMC 229536 Phialocephala scopiformis, a fungal endophyte of spruce producing the potent anti-insectan compound rugulosin.</title>
        <authorList>
            <consortium name="DOE Joint Genome Institute"/>
            <person name="Walker A.K."/>
            <person name="Frasz S.L."/>
            <person name="Seifert K.A."/>
            <person name="Miller J.D."/>
            <person name="Mondo S.J."/>
            <person name="Labutti K."/>
            <person name="Lipzen A."/>
            <person name="Dockter R."/>
            <person name="Kennedy M."/>
            <person name="Grigoriev I.V."/>
            <person name="Spatafora J.W."/>
        </authorList>
    </citation>
    <scope>NUCLEOTIDE SEQUENCE [LARGE SCALE GENOMIC DNA]</scope>
    <source>
        <strain evidence="10 11">CBS 120377</strain>
    </source>
</reference>
<dbReference type="InterPro" id="IPR032805">
    <property type="entry name" value="Wax_synthase_dom"/>
</dbReference>
<dbReference type="Pfam" id="PF13813">
    <property type="entry name" value="MBOAT_2"/>
    <property type="match status" value="1"/>
</dbReference>
<dbReference type="InterPro" id="IPR044851">
    <property type="entry name" value="Wax_synthase"/>
</dbReference>
<protein>
    <recommendedName>
        <fullName evidence="9">Wax synthase domain-containing protein</fullName>
    </recommendedName>
</protein>
<evidence type="ECO:0000313" key="10">
    <source>
        <dbReference type="EMBL" id="KUJ07503.1"/>
    </source>
</evidence>
<evidence type="ECO:0000256" key="5">
    <source>
        <dbReference type="ARBA" id="ARBA00022692"/>
    </source>
</evidence>
<keyword evidence="7 8" id="KW-0472">Membrane</keyword>
<dbReference type="OrthoDB" id="1077582at2759"/>
<comment type="similarity">
    <text evidence="3">Belongs to the wax synthase family.</text>
</comment>
<comment type="subcellular location">
    <subcellularLocation>
        <location evidence="1">Membrane</location>
        <topology evidence="1">Multi-pass membrane protein</topology>
    </subcellularLocation>
</comment>
<dbReference type="GO" id="GO:0016020">
    <property type="term" value="C:membrane"/>
    <property type="evidence" value="ECO:0007669"/>
    <property type="project" value="UniProtKB-SubCell"/>
</dbReference>
<dbReference type="AlphaFoldDB" id="A0A132B5H6"/>
<keyword evidence="11" id="KW-1185">Reference proteome</keyword>
<dbReference type="KEGG" id="psco:LY89DRAFT_742739"/>
<comment type="pathway">
    <text evidence="2">Secondary metabolite biosynthesis.</text>
</comment>
<dbReference type="InParanoid" id="A0A132B5H6"/>
<dbReference type="RefSeq" id="XP_018061858.1">
    <property type="nucleotide sequence ID" value="XM_018220865.1"/>
</dbReference>
<feature type="transmembrane region" description="Helical" evidence="8">
    <location>
        <begin position="42"/>
        <end position="60"/>
    </location>
</feature>
<organism evidence="10 11">
    <name type="scientific">Mollisia scopiformis</name>
    <name type="common">Conifer needle endophyte fungus</name>
    <name type="synonym">Phialocephala scopiformis</name>
    <dbReference type="NCBI Taxonomy" id="149040"/>
    <lineage>
        <taxon>Eukaryota</taxon>
        <taxon>Fungi</taxon>
        <taxon>Dikarya</taxon>
        <taxon>Ascomycota</taxon>
        <taxon>Pezizomycotina</taxon>
        <taxon>Leotiomycetes</taxon>
        <taxon>Helotiales</taxon>
        <taxon>Mollisiaceae</taxon>
        <taxon>Mollisia</taxon>
    </lineage>
</organism>
<dbReference type="EMBL" id="KQ947439">
    <property type="protein sequence ID" value="KUJ07503.1"/>
    <property type="molecule type" value="Genomic_DNA"/>
</dbReference>
<dbReference type="PANTHER" id="PTHR31595:SF57">
    <property type="entry name" value="OS04G0481900 PROTEIN"/>
    <property type="match status" value="1"/>
</dbReference>
<keyword evidence="4" id="KW-0808">Transferase</keyword>
<dbReference type="PANTHER" id="PTHR31595">
    <property type="entry name" value="LONG-CHAIN-ALCOHOL O-FATTY-ACYLTRANSFERASE 3-RELATED"/>
    <property type="match status" value="1"/>
</dbReference>
<dbReference type="GO" id="GO:0006629">
    <property type="term" value="P:lipid metabolic process"/>
    <property type="evidence" value="ECO:0007669"/>
    <property type="project" value="InterPro"/>
</dbReference>
<evidence type="ECO:0000313" key="11">
    <source>
        <dbReference type="Proteomes" id="UP000070700"/>
    </source>
</evidence>
<accession>A0A132B5H6</accession>
<keyword evidence="6 8" id="KW-1133">Transmembrane helix</keyword>
<feature type="transmembrane region" description="Helical" evidence="8">
    <location>
        <begin position="348"/>
        <end position="367"/>
    </location>
</feature>
<evidence type="ECO:0000256" key="8">
    <source>
        <dbReference type="SAM" id="Phobius"/>
    </source>
</evidence>
<dbReference type="Proteomes" id="UP000070700">
    <property type="component" value="Unassembled WGS sequence"/>
</dbReference>
<evidence type="ECO:0000256" key="7">
    <source>
        <dbReference type="ARBA" id="ARBA00023136"/>
    </source>
</evidence>
<name>A0A132B5H6_MOLSC</name>
<evidence type="ECO:0000256" key="1">
    <source>
        <dbReference type="ARBA" id="ARBA00004141"/>
    </source>
</evidence>
<proteinExistence type="inferred from homology"/>
<evidence type="ECO:0000256" key="3">
    <source>
        <dbReference type="ARBA" id="ARBA00007282"/>
    </source>
</evidence>
<dbReference type="GO" id="GO:0008374">
    <property type="term" value="F:O-acyltransferase activity"/>
    <property type="evidence" value="ECO:0007669"/>
    <property type="project" value="InterPro"/>
</dbReference>
<gene>
    <name evidence="10" type="ORF">LY89DRAFT_742739</name>
</gene>
<sequence>MLDALSPSAEDYPLSAPPGWLQPLMSMICIYSIILPHGAIRLSAGGLVFGLFFYLQFWTADRGVNGYATGTGCASIVLRWLDLLVMHRPETEFWSVEEIKQDGSHVKVQAKVPFDRWAKLKWFGSLWIASRGVGWNIQSSQLPPPVAKDYPKDRWLFRTIVRTFSMYLGYDLTSNILLHIVREGPFLAHPIAWQVFYAWTKAFRAYYSFESSYFALAIMSVATGICQPHQWPPLTGSFGRDAYTVRRMWGRCWHQCMRRPSGEAGRVVKETFRLKDGTYLSRYSQICIGFLVSALSHHAGATVGCFEDGGAWQFTYFMLQPAGIMLEDLAIYIGKKCGLRPDGLTRRFGFLWTILWFSWTLRFMVAYQPNTWVTSYSAPSIIGYVMRRSIG</sequence>
<evidence type="ECO:0000256" key="6">
    <source>
        <dbReference type="ARBA" id="ARBA00022989"/>
    </source>
</evidence>
<dbReference type="GeneID" id="28830591"/>
<evidence type="ECO:0000259" key="9">
    <source>
        <dbReference type="Pfam" id="PF13813"/>
    </source>
</evidence>